<reference evidence="2" key="1">
    <citation type="submission" date="2022-02" db="EMBL/GenBank/DDBJ databases">
        <title>Fredinandcohnia quinoae sp. nov. isolated from Chenopodium quinoa seeds.</title>
        <authorList>
            <person name="Saati-Santamaria Z."/>
            <person name="Flores-Felix J.D."/>
            <person name="Igual J.M."/>
            <person name="Velazquez E."/>
            <person name="Garcia-Fraile P."/>
            <person name="Martinez-Molina E."/>
        </authorList>
    </citation>
    <scope>NUCLEOTIDE SEQUENCE</scope>
    <source>
        <strain evidence="2">SECRCQ15</strain>
    </source>
</reference>
<keyword evidence="1" id="KW-0472">Membrane</keyword>
<evidence type="ECO:0000313" key="2">
    <source>
        <dbReference type="EMBL" id="MCH1624295.1"/>
    </source>
</evidence>
<comment type="caution">
    <text evidence="2">The sequence shown here is derived from an EMBL/GenBank/DDBJ whole genome shotgun (WGS) entry which is preliminary data.</text>
</comment>
<dbReference type="RefSeq" id="WP_240252567.1">
    <property type="nucleotide sequence ID" value="NZ_JAKTTI010000002.1"/>
</dbReference>
<organism evidence="2 3">
    <name type="scientific">Fredinandcohnia quinoae</name>
    <dbReference type="NCBI Taxonomy" id="2918902"/>
    <lineage>
        <taxon>Bacteria</taxon>
        <taxon>Bacillati</taxon>
        <taxon>Bacillota</taxon>
        <taxon>Bacilli</taxon>
        <taxon>Bacillales</taxon>
        <taxon>Bacillaceae</taxon>
        <taxon>Fredinandcohnia</taxon>
    </lineage>
</organism>
<gene>
    <name evidence="2" type="ORF">MJG50_03060</name>
</gene>
<proteinExistence type="predicted"/>
<keyword evidence="3" id="KW-1185">Reference proteome</keyword>
<protein>
    <submittedName>
        <fullName evidence="2">Uncharacterized protein</fullName>
    </submittedName>
</protein>
<dbReference type="Proteomes" id="UP001431131">
    <property type="component" value="Unassembled WGS sequence"/>
</dbReference>
<dbReference type="EMBL" id="JAKTTI010000002">
    <property type="protein sequence ID" value="MCH1624295.1"/>
    <property type="molecule type" value="Genomic_DNA"/>
</dbReference>
<keyword evidence="1" id="KW-0812">Transmembrane</keyword>
<evidence type="ECO:0000313" key="3">
    <source>
        <dbReference type="Proteomes" id="UP001431131"/>
    </source>
</evidence>
<evidence type="ECO:0000256" key="1">
    <source>
        <dbReference type="SAM" id="Phobius"/>
    </source>
</evidence>
<keyword evidence="1" id="KW-1133">Transmembrane helix</keyword>
<dbReference type="AlphaFoldDB" id="A0AAW5E405"/>
<sequence>MANKTIGFVFCIIILFVLYNTFRVGFYPDSPITAINKNDILEKLQSSSKNITFLTSDNDYLYYITEFDKGNGMERIIELMENNGYTYQTQEGAGLFFIKDDNQIIISTEMWTKKYMIFKIPSSF</sequence>
<accession>A0AAW5E405</accession>
<name>A0AAW5E405_9BACI</name>
<feature type="transmembrane region" description="Helical" evidence="1">
    <location>
        <begin position="6"/>
        <end position="22"/>
    </location>
</feature>